<dbReference type="PROSITE" id="PS50102">
    <property type="entry name" value="RRM"/>
    <property type="match status" value="1"/>
</dbReference>
<evidence type="ECO:0000256" key="3">
    <source>
        <dbReference type="ARBA" id="ARBA00047984"/>
    </source>
</evidence>
<dbReference type="Gramene" id="Psat05G0081400-T1">
    <property type="protein sequence ID" value="KAI5403383.1"/>
    <property type="gene ID" value="KIW84_050814"/>
</dbReference>
<keyword evidence="2" id="KW-0378">Hydrolase</keyword>
<keyword evidence="7" id="KW-1185">Reference proteome</keyword>
<keyword evidence="2" id="KW-0067">ATP-binding</keyword>
<evidence type="ECO:0000313" key="7">
    <source>
        <dbReference type="Proteomes" id="UP001058974"/>
    </source>
</evidence>
<comment type="caution">
    <text evidence="6">The sequence shown here is derived from an EMBL/GenBank/DDBJ whole genome shotgun (WGS) entry which is preliminary data.</text>
</comment>
<dbReference type="CDD" id="cd00590">
    <property type="entry name" value="RRM_SF"/>
    <property type="match status" value="2"/>
</dbReference>
<keyword evidence="2" id="KW-0347">Helicase</keyword>
<name>A0A9D4WKX7_PEA</name>
<dbReference type="InterPro" id="IPR011709">
    <property type="entry name" value="DEAD-box_helicase_OB_fold"/>
</dbReference>
<dbReference type="AlphaFoldDB" id="A0A9D4WKX7"/>
<comment type="catalytic activity">
    <reaction evidence="3">
        <text>ATP + H2O = ADP + phosphate + H(+)</text>
        <dbReference type="Rhea" id="RHEA:13065"/>
        <dbReference type="ChEBI" id="CHEBI:15377"/>
        <dbReference type="ChEBI" id="CHEBI:15378"/>
        <dbReference type="ChEBI" id="CHEBI:30616"/>
        <dbReference type="ChEBI" id="CHEBI:43474"/>
        <dbReference type="ChEBI" id="CHEBI:456216"/>
        <dbReference type="EC" id="3.6.4.13"/>
    </reaction>
</comment>
<accession>A0A9D4WKX7</accession>
<evidence type="ECO:0000256" key="1">
    <source>
        <dbReference type="ARBA" id="ARBA00012552"/>
    </source>
</evidence>
<keyword evidence="2" id="KW-0547">Nucleotide-binding</keyword>
<dbReference type="Pfam" id="PF07717">
    <property type="entry name" value="OB_NTP_bind"/>
    <property type="match status" value="2"/>
</dbReference>
<sequence length="793" mass="90050">MRRCQDTVFELESFLEREHGFVVPSYWRWDPHTPSVHDKNMKKVILASLSENVAMFSGRNQLGYEVAQTGQHVQLHPSSSLLVFVQKPSWVGFGDLFSVSNEYLVCVSAVEFQSLYDLQPPPSFDVSKMEERKLQTKTLTGFGTILLKRFCGKSNSNLLGHVSRIRKACLDERIFVEVKVDENLIQLYAASHDMNTATMLVSDVLEYVKKRLRTECMEKCLYHGSGSASPMALFGSGAEIKHLELEKHSLSVDVYHSNINAIDDKELLMFFEKNTSGSICAVYKFQGMGKDPPDREKWGKITFLSPDAAKRAVELDGDEFCGSNLKILPSQSAMGGDKTFLFPEVKARIFWPRRLSRGFGIVICDKQRSDCLKVQFCHSDGDLFTLLSVYKEWEALPQERRNKWCWENSINAKSMRRCQDTVFELESFLEREHGFVVPSYWRWDPHTPSVHDKNMKKVILASLSENVAMFSGRNQLGYEVAQTGQHVQLHPSSSLLVFAQKPSWVVFGDLLSVSNEYLVCVSAIKFQSLYDLQPPPSFDVSKMEERKLQTKTLTGFGTILLKRFCGKSNSNLLGHVSRIRKACLDERIFVEVKVDENLIQLYAASHDMNTTTMLVSDVLEYEKKRLRTECMEKCLYHGSGSASPMALFGSGAEIKHLELEKHSLSVDVYHSNINAIDDKELLMFFEKNTSGSICVVYKFQGMGKDPPDREKWGKITFLSPDAAKRAVELDGDEFCGSNLKILPSQSAMGGDKTFLFPEVKARIFWPRRLSRGFGIVICDKNDVNIEWYTPLSP</sequence>
<dbReference type="PANTHER" id="PTHR18934">
    <property type="entry name" value="ATP-DEPENDENT RNA HELICASE"/>
    <property type="match status" value="1"/>
</dbReference>
<protein>
    <recommendedName>
        <fullName evidence="1">RNA helicase</fullName>
        <ecNumber evidence="1">3.6.4.13</ecNumber>
    </recommendedName>
</protein>
<feature type="domain" description="RRM" evidence="5">
    <location>
        <begin position="252"/>
        <end position="332"/>
    </location>
</feature>
<dbReference type="GO" id="GO:0003723">
    <property type="term" value="F:RNA binding"/>
    <property type="evidence" value="ECO:0007669"/>
    <property type="project" value="UniProtKB-UniRule"/>
</dbReference>
<dbReference type="Pfam" id="PF24475">
    <property type="entry name" value="RBD_DEAH11"/>
    <property type="match status" value="2"/>
</dbReference>
<evidence type="ECO:0000313" key="6">
    <source>
        <dbReference type="EMBL" id="KAI5403383.1"/>
    </source>
</evidence>
<dbReference type="Proteomes" id="UP001058974">
    <property type="component" value="Chromosome 5"/>
</dbReference>
<dbReference type="GO" id="GO:0003724">
    <property type="term" value="F:RNA helicase activity"/>
    <property type="evidence" value="ECO:0007669"/>
    <property type="project" value="UniProtKB-EC"/>
</dbReference>
<evidence type="ECO:0000259" key="5">
    <source>
        <dbReference type="PROSITE" id="PS50102"/>
    </source>
</evidence>
<dbReference type="InterPro" id="IPR000504">
    <property type="entry name" value="RRM_dom"/>
</dbReference>
<keyword evidence="4" id="KW-0694">RNA-binding</keyword>
<gene>
    <name evidence="6" type="ORF">KIW84_050814</name>
</gene>
<dbReference type="EMBL" id="JAMSHJ010000005">
    <property type="protein sequence ID" value="KAI5403383.1"/>
    <property type="molecule type" value="Genomic_DNA"/>
</dbReference>
<proteinExistence type="predicted"/>
<evidence type="ECO:0000256" key="2">
    <source>
        <dbReference type="ARBA" id="ARBA00022806"/>
    </source>
</evidence>
<dbReference type="InterPro" id="IPR056248">
    <property type="entry name" value="RBD_DEAH11/12"/>
</dbReference>
<dbReference type="EC" id="3.6.4.13" evidence="1"/>
<organism evidence="6 7">
    <name type="scientific">Pisum sativum</name>
    <name type="common">Garden pea</name>
    <name type="synonym">Lathyrus oleraceus</name>
    <dbReference type="NCBI Taxonomy" id="3888"/>
    <lineage>
        <taxon>Eukaryota</taxon>
        <taxon>Viridiplantae</taxon>
        <taxon>Streptophyta</taxon>
        <taxon>Embryophyta</taxon>
        <taxon>Tracheophyta</taxon>
        <taxon>Spermatophyta</taxon>
        <taxon>Magnoliopsida</taxon>
        <taxon>eudicotyledons</taxon>
        <taxon>Gunneridae</taxon>
        <taxon>Pentapetalae</taxon>
        <taxon>rosids</taxon>
        <taxon>fabids</taxon>
        <taxon>Fabales</taxon>
        <taxon>Fabaceae</taxon>
        <taxon>Papilionoideae</taxon>
        <taxon>50 kb inversion clade</taxon>
        <taxon>NPAAA clade</taxon>
        <taxon>Hologalegina</taxon>
        <taxon>IRL clade</taxon>
        <taxon>Fabeae</taxon>
        <taxon>Lathyrus</taxon>
    </lineage>
</organism>
<evidence type="ECO:0000256" key="4">
    <source>
        <dbReference type="PROSITE-ProRule" id="PRU00176"/>
    </source>
</evidence>
<dbReference type="PANTHER" id="PTHR18934:SF81">
    <property type="entry name" value="ATP-DEPENDENT RNA HELICASE DEAH11, CHLOROPLASTIC-RELATED"/>
    <property type="match status" value="1"/>
</dbReference>
<reference evidence="6 7" key="1">
    <citation type="journal article" date="2022" name="Nat. Genet.">
        <title>Improved pea reference genome and pan-genome highlight genomic features and evolutionary characteristics.</title>
        <authorList>
            <person name="Yang T."/>
            <person name="Liu R."/>
            <person name="Luo Y."/>
            <person name="Hu S."/>
            <person name="Wang D."/>
            <person name="Wang C."/>
            <person name="Pandey M.K."/>
            <person name="Ge S."/>
            <person name="Xu Q."/>
            <person name="Li N."/>
            <person name="Li G."/>
            <person name="Huang Y."/>
            <person name="Saxena R.K."/>
            <person name="Ji Y."/>
            <person name="Li M."/>
            <person name="Yan X."/>
            <person name="He Y."/>
            <person name="Liu Y."/>
            <person name="Wang X."/>
            <person name="Xiang C."/>
            <person name="Varshney R.K."/>
            <person name="Ding H."/>
            <person name="Gao S."/>
            <person name="Zong X."/>
        </authorList>
    </citation>
    <scope>NUCLEOTIDE SEQUENCE [LARGE SCALE GENOMIC DNA]</scope>
    <source>
        <strain evidence="6 7">cv. Zhongwan 6</strain>
    </source>
</reference>